<feature type="region of interest" description="Disordered" evidence="1">
    <location>
        <begin position="132"/>
        <end position="186"/>
    </location>
</feature>
<evidence type="ECO:0000256" key="1">
    <source>
        <dbReference type="SAM" id="MobiDB-lite"/>
    </source>
</evidence>
<protein>
    <submittedName>
        <fullName evidence="2">Uncharacterized protein</fullName>
    </submittedName>
</protein>
<organism evidence="2 3">
    <name type="scientific">Triplophysa tibetana</name>
    <dbReference type="NCBI Taxonomy" id="1572043"/>
    <lineage>
        <taxon>Eukaryota</taxon>
        <taxon>Metazoa</taxon>
        <taxon>Chordata</taxon>
        <taxon>Craniata</taxon>
        <taxon>Vertebrata</taxon>
        <taxon>Euteleostomi</taxon>
        <taxon>Actinopterygii</taxon>
        <taxon>Neopterygii</taxon>
        <taxon>Teleostei</taxon>
        <taxon>Ostariophysi</taxon>
        <taxon>Cypriniformes</taxon>
        <taxon>Nemacheilidae</taxon>
        <taxon>Triplophysa</taxon>
    </lineage>
</organism>
<comment type="caution">
    <text evidence="2">The sequence shown here is derived from an EMBL/GenBank/DDBJ whole genome shotgun (WGS) entry which is preliminary data.</text>
</comment>
<keyword evidence="3" id="KW-1185">Reference proteome</keyword>
<proteinExistence type="predicted"/>
<evidence type="ECO:0000313" key="2">
    <source>
        <dbReference type="EMBL" id="KAA0724026.1"/>
    </source>
</evidence>
<feature type="compositionally biased region" description="Basic and acidic residues" evidence="1">
    <location>
        <begin position="150"/>
        <end position="167"/>
    </location>
</feature>
<dbReference type="Proteomes" id="UP000324632">
    <property type="component" value="Chromosome 2"/>
</dbReference>
<accession>A0A5A9PSQ8</accession>
<gene>
    <name evidence="2" type="ORF">E1301_Tti019927</name>
</gene>
<dbReference type="EMBL" id="SOYY01000002">
    <property type="protein sequence ID" value="KAA0724026.1"/>
    <property type="molecule type" value="Genomic_DNA"/>
</dbReference>
<name>A0A5A9PSQ8_9TELE</name>
<feature type="compositionally biased region" description="Basic and acidic residues" evidence="1">
    <location>
        <begin position="176"/>
        <end position="185"/>
    </location>
</feature>
<dbReference type="AlphaFoldDB" id="A0A5A9PSQ8"/>
<evidence type="ECO:0000313" key="3">
    <source>
        <dbReference type="Proteomes" id="UP000324632"/>
    </source>
</evidence>
<reference evidence="2 3" key="1">
    <citation type="journal article" date="2019" name="Mol. Ecol. Resour.">
        <title>Chromosome-level genome assembly of Triplophysa tibetana, a fish adapted to the harsh high-altitude environment of the Tibetan Plateau.</title>
        <authorList>
            <person name="Yang X."/>
            <person name="Liu H."/>
            <person name="Ma Z."/>
            <person name="Zou Y."/>
            <person name="Zou M."/>
            <person name="Mao Y."/>
            <person name="Li X."/>
            <person name="Wang H."/>
            <person name="Chen T."/>
            <person name="Wang W."/>
            <person name="Yang R."/>
        </authorList>
    </citation>
    <scope>NUCLEOTIDE SEQUENCE [LARGE SCALE GENOMIC DNA]</scope>
    <source>
        <strain evidence="2">TTIB1903HZAU</strain>
        <tissue evidence="2">Muscle</tissue>
    </source>
</reference>
<sequence>MDEVLLSATVVFCSPCSGDNVAKHYNNLLVLMQQLGTLDVDEQNITAEDYKNDVGTTPLESHFQQVIERAPLDHDGEENNYHAPTFIARLAKHFLPHATLWSGLMLGDIGRHGTGSAYQHFSKIYKEVSQSNKQAERKGDSADQMYVEPKTPERTEEKRKAERKDDSAYQMYVEPKTPEKTEEKRKKALVKNIRRRRSKIEGPIWNESCPVEITAPRRLSRPPKINMLQQILHQDYWLTCDTIDLASYLMAKDNMDIDGFQSVLPFSAIARGGIVGTPKEKFVQILNIRQNLWITMQSSMHTTQPVQK</sequence>